<dbReference type="RefSeq" id="WP_084858427.1">
    <property type="nucleotide sequence ID" value="NZ_NBWC01000032.1"/>
</dbReference>
<keyword evidence="1" id="KW-0732">Signal</keyword>
<feature type="signal peptide" evidence="1">
    <location>
        <begin position="1"/>
        <end position="18"/>
    </location>
</feature>
<dbReference type="AlphaFoldDB" id="A0A1X0ZRA3"/>
<evidence type="ECO:0000313" key="2">
    <source>
        <dbReference type="EMBL" id="ORL61663.1"/>
    </source>
</evidence>
<keyword evidence="2" id="KW-0418">Kinase</keyword>
<protein>
    <submittedName>
        <fullName evidence="2">3-phosphoglycerate kinase</fullName>
    </submittedName>
</protein>
<gene>
    <name evidence="2" type="ORF">B7H17_20555</name>
</gene>
<dbReference type="Proteomes" id="UP000193675">
    <property type="component" value="Unassembled WGS sequence"/>
</dbReference>
<dbReference type="OrthoDB" id="6920230at2"/>
<keyword evidence="2" id="KW-0808">Transferase</keyword>
<proteinExistence type="predicted"/>
<dbReference type="GO" id="GO:0016301">
    <property type="term" value="F:kinase activity"/>
    <property type="evidence" value="ECO:0007669"/>
    <property type="project" value="UniProtKB-KW"/>
</dbReference>
<sequence length="104" mass="11346">MKKSCAALLLCLPLGAMAYPIEVEKELAGVKLDYTTYDTAYDIGSITLNNYGQVPAACKVTFRNGPEAPRVRRVNVPAGKSVDVTAKFNRQIIKLRIAVNCKAE</sequence>
<accession>A0A1X0ZRA3</accession>
<dbReference type="EMBL" id="NBWC01000032">
    <property type="protein sequence ID" value="ORL61663.1"/>
    <property type="molecule type" value="Genomic_DNA"/>
</dbReference>
<comment type="caution">
    <text evidence="2">The sequence shown here is derived from an EMBL/GenBank/DDBJ whole genome shotgun (WGS) entry which is preliminary data.</text>
</comment>
<organism evidence="2 3">
    <name type="scientific">Pseudomonas putida</name>
    <name type="common">Arthrobacter siderocapsulatus</name>
    <dbReference type="NCBI Taxonomy" id="303"/>
    <lineage>
        <taxon>Bacteria</taxon>
        <taxon>Pseudomonadati</taxon>
        <taxon>Pseudomonadota</taxon>
        <taxon>Gammaproteobacteria</taxon>
        <taxon>Pseudomonadales</taxon>
        <taxon>Pseudomonadaceae</taxon>
        <taxon>Pseudomonas</taxon>
    </lineage>
</organism>
<name>A0A1X0ZRA3_PSEPU</name>
<evidence type="ECO:0000256" key="1">
    <source>
        <dbReference type="SAM" id="SignalP"/>
    </source>
</evidence>
<feature type="chain" id="PRO_5013185287" evidence="1">
    <location>
        <begin position="19"/>
        <end position="104"/>
    </location>
</feature>
<reference evidence="2 3" key="1">
    <citation type="submission" date="2017-04" db="EMBL/GenBank/DDBJ databases">
        <title>Presence of VIM-2 positive Pseudomonas species in chickens and their surrounding environment.</title>
        <authorList>
            <person name="Zhang R."/>
        </authorList>
    </citation>
    <scope>NUCLEOTIDE SEQUENCE [LARGE SCALE GENOMIC DNA]</scope>
    <source>
        <strain evidence="2 3">DZ-C18</strain>
    </source>
</reference>
<evidence type="ECO:0000313" key="3">
    <source>
        <dbReference type="Proteomes" id="UP000193675"/>
    </source>
</evidence>